<keyword evidence="12" id="KW-1185">Reference proteome</keyword>
<dbReference type="OrthoDB" id="18453at2759"/>
<evidence type="ECO:0000256" key="1">
    <source>
        <dbReference type="ARBA" id="ARBA00004123"/>
    </source>
</evidence>
<keyword evidence="6" id="KW-0995">Kinetochore</keyword>
<protein>
    <submittedName>
        <fullName evidence="10 11">Uncharacterized protein</fullName>
    </submittedName>
</protein>
<name>R7TVQ5_CAPTE</name>
<evidence type="ECO:0000256" key="9">
    <source>
        <dbReference type="ARBA" id="ARBA00023328"/>
    </source>
</evidence>
<reference evidence="10 12" key="2">
    <citation type="journal article" date="2013" name="Nature">
        <title>Insights into bilaterian evolution from three spiralian genomes.</title>
        <authorList>
            <person name="Simakov O."/>
            <person name="Marletaz F."/>
            <person name="Cho S.J."/>
            <person name="Edsinger-Gonzales E."/>
            <person name="Havlak P."/>
            <person name="Hellsten U."/>
            <person name="Kuo D.H."/>
            <person name="Larsson T."/>
            <person name="Lv J."/>
            <person name="Arendt D."/>
            <person name="Savage R."/>
            <person name="Osoegawa K."/>
            <person name="de Jong P."/>
            <person name="Grimwood J."/>
            <person name="Chapman J.A."/>
            <person name="Shapiro H."/>
            <person name="Aerts A."/>
            <person name="Otillar R.P."/>
            <person name="Terry A.Y."/>
            <person name="Boore J.L."/>
            <person name="Grigoriev I.V."/>
            <person name="Lindberg D.R."/>
            <person name="Seaver E.C."/>
            <person name="Weisblat D.A."/>
            <person name="Putnam N.H."/>
            <person name="Rokhsar D.S."/>
        </authorList>
    </citation>
    <scope>NUCLEOTIDE SEQUENCE</scope>
    <source>
        <strain evidence="10 12">I ESC-2004</strain>
    </source>
</reference>
<evidence type="ECO:0000256" key="5">
    <source>
        <dbReference type="ARBA" id="ARBA00022776"/>
    </source>
</evidence>
<keyword evidence="4" id="KW-0132">Cell division</keyword>
<evidence type="ECO:0000256" key="4">
    <source>
        <dbReference type="ARBA" id="ARBA00022618"/>
    </source>
</evidence>
<organism evidence="10">
    <name type="scientific">Capitella teleta</name>
    <name type="common">Polychaete worm</name>
    <dbReference type="NCBI Taxonomy" id="283909"/>
    <lineage>
        <taxon>Eukaryota</taxon>
        <taxon>Metazoa</taxon>
        <taxon>Spiralia</taxon>
        <taxon>Lophotrochozoa</taxon>
        <taxon>Annelida</taxon>
        <taxon>Polychaeta</taxon>
        <taxon>Sedentaria</taxon>
        <taxon>Scolecida</taxon>
        <taxon>Capitellidae</taxon>
        <taxon>Capitella</taxon>
    </lineage>
</organism>
<dbReference type="AlphaFoldDB" id="R7TVQ5"/>
<reference evidence="11" key="3">
    <citation type="submission" date="2015-06" db="UniProtKB">
        <authorList>
            <consortium name="EnsemblMetazoa"/>
        </authorList>
    </citation>
    <scope>IDENTIFICATION</scope>
</reference>
<reference evidence="12" key="1">
    <citation type="submission" date="2012-12" db="EMBL/GenBank/DDBJ databases">
        <authorList>
            <person name="Hellsten U."/>
            <person name="Grimwood J."/>
            <person name="Chapman J.A."/>
            <person name="Shapiro H."/>
            <person name="Aerts A."/>
            <person name="Otillar R.P."/>
            <person name="Terry A.Y."/>
            <person name="Boore J.L."/>
            <person name="Simakov O."/>
            <person name="Marletaz F."/>
            <person name="Cho S.-J."/>
            <person name="Edsinger-Gonzales E."/>
            <person name="Havlak P."/>
            <person name="Kuo D.-H."/>
            <person name="Larsson T."/>
            <person name="Lv J."/>
            <person name="Arendt D."/>
            <person name="Savage R."/>
            <person name="Osoegawa K."/>
            <person name="de Jong P."/>
            <person name="Lindberg D.R."/>
            <person name="Seaver E.C."/>
            <person name="Weisblat D.A."/>
            <person name="Putnam N.H."/>
            <person name="Grigoriev I.V."/>
            <person name="Rokhsar D.S."/>
        </authorList>
    </citation>
    <scope>NUCLEOTIDE SEQUENCE</scope>
    <source>
        <strain evidence="12">I ESC-2004</strain>
    </source>
</reference>
<evidence type="ECO:0000313" key="12">
    <source>
        <dbReference type="Proteomes" id="UP000014760"/>
    </source>
</evidence>
<sequence>MAESTVPTSNLDLSLKSQYTVVVTTSHVQEAIDEVDLMKTMSELGAVMDEAKKADDRIAWRPTGKPKDDLRAHLMPIKLKQKEKLEALLSNHETDVQLLQKMVISRRARLAASEKKASDDVISRSQITERMDMERVQKATLDHELNQL</sequence>
<dbReference type="GO" id="GO:0005634">
    <property type="term" value="C:nucleus"/>
    <property type="evidence" value="ECO:0007669"/>
    <property type="project" value="UniProtKB-SubCell"/>
</dbReference>
<evidence type="ECO:0000256" key="3">
    <source>
        <dbReference type="ARBA" id="ARBA00022454"/>
    </source>
</evidence>
<dbReference type="InterPro" id="IPR007128">
    <property type="entry name" value="PMF1/Nnf1"/>
</dbReference>
<evidence type="ECO:0000313" key="10">
    <source>
        <dbReference type="EMBL" id="ELT97973.1"/>
    </source>
</evidence>
<accession>R7TVQ5</accession>
<evidence type="ECO:0000256" key="2">
    <source>
        <dbReference type="ARBA" id="ARBA00004629"/>
    </source>
</evidence>
<comment type="subcellular location">
    <subcellularLocation>
        <location evidence="2">Chromosome</location>
        <location evidence="2">Centromere</location>
        <location evidence="2">Kinetochore</location>
    </subcellularLocation>
    <subcellularLocation>
        <location evidence="1">Nucleus</location>
    </subcellularLocation>
</comment>
<dbReference type="GO" id="GO:0051301">
    <property type="term" value="P:cell division"/>
    <property type="evidence" value="ECO:0007669"/>
    <property type="project" value="UniProtKB-KW"/>
</dbReference>
<evidence type="ECO:0000256" key="6">
    <source>
        <dbReference type="ARBA" id="ARBA00022838"/>
    </source>
</evidence>
<dbReference type="EMBL" id="AMQN01027293">
    <property type="status" value="NOT_ANNOTATED_CDS"/>
    <property type="molecule type" value="Genomic_DNA"/>
</dbReference>
<dbReference type="Pfam" id="PF03980">
    <property type="entry name" value="Nnf1"/>
    <property type="match status" value="1"/>
</dbReference>
<proteinExistence type="predicted"/>
<keyword evidence="5" id="KW-0498">Mitosis</keyword>
<dbReference type="HOGENOM" id="CLU_147592_0_0_1"/>
<evidence type="ECO:0000256" key="8">
    <source>
        <dbReference type="ARBA" id="ARBA00023306"/>
    </source>
</evidence>
<gene>
    <name evidence="10" type="ORF">CAPTEDRAFT_224730</name>
</gene>
<dbReference type="EMBL" id="KB308363">
    <property type="protein sequence ID" value="ELT97973.1"/>
    <property type="molecule type" value="Genomic_DNA"/>
</dbReference>
<keyword evidence="8" id="KW-0131">Cell cycle</keyword>
<dbReference type="EnsemblMetazoa" id="CapteT224730">
    <property type="protein sequence ID" value="CapteP224730"/>
    <property type="gene ID" value="CapteG224730"/>
</dbReference>
<keyword evidence="3" id="KW-0158">Chromosome</keyword>
<keyword evidence="7" id="KW-0539">Nucleus</keyword>
<keyword evidence="9" id="KW-0137">Centromere</keyword>
<dbReference type="Proteomes" id="UP000014760">
    <property type="component" value="Unassembled WGS sequence"/>
</dbReference>
<evidence type="ECO:0000256" key="7">
    <source>
        <dbReference type="ARBA" id="ARBA00023242"/>
    </source>
</evidence>
<evidence type="ECO:0000313" key="11">
    <source>
        <dbReference type="EnsemblMetazoa" id="CapteP224730"/>
    </source>
</evidence>
<dbReference type="GO" id="GO:0000444">
    <property type="term" value="C:MIS12/MIND type complex"/>
    <property type="evidence" value="ECO:0007669"/>
    <property type="project" value="InterPro"/>
</dbReference>